<dbReference type="EMBL" id="AE016825">
    <property type="protein sequence ID" value="AAQ59964.1"/>
    <property type="molecule type" value="Genomic_DNA"/>
</dbReference>
<dbReference type="eggNOG" id="COG0515">
    <property type="taxonomic scope" value="Bacteria"/>
</dbReference>
<dbReference type="HOGENOM" id="CLU_640514_0_0_4"/>
<dbReference type="AlphaFoldDB" id="Q7NVQ0"/>
<keyword evidence="2" id="KW-1185">Reference proteome</keyword>
<dbReference type="KEGG" id="cvi:CV_2292"/>
<dbReference type="Gene3D" id="3.30.2440.10">
    <property type="entry name" value="Secreted effector protein SifA"/>
    <property type="match status" value="1"/>
</dbReference>
<protein>
    <recommendedName>
        <fullName evidence="3">Protein kinase domain-containing protein</fullName>
    </recommendedName>
</protein>
<dbReference type="SUPFAM" id="SSF56112">
    <property type="entry name" value="Protein kinase-like (PK-like)"/>
    <property type="match status" value="1"/>
</dbReference>
<sequence>MPHTMSSSINLNTRQSAFSLSNERAARMMSGDKQTATHMGLWDRFKDLFRSEKKQDALNALFDLVNSQQGPARSFHVFNQLAQMAAPDNRTLFTVALTSDLAGCKASYCISGHPVRTEQVSPEEREVMLARLGVPPGGEHVLTQASSLDDCRLEITPHQLNALRDADFGAGGVHKRFHAATGVLQARDNIGREDFVRESRLQEYAESRPDLQHYISTQRQIDAPPGVSDKFAYAQVPLYDSARVASRELDAALPKLSQDQARSMAAQLVDMARAFYCNQLSHRDLHMQNLLVHERLEDGAVFLKAIDFGRAKFGGAEFEADRFNDIDYLFDRQGCSLAETVGRNYLAGKESAVAKKHYPLHKLLERFNNRGADVTETLSGIGQRLKADLRMAGDDPARIDQAFASAAVETQTALSWGARPR</sequence>
<proteinExistence type="predicted"/>
<evidence type="ECO:0000313" key="1">
    <source>
        <dbReference type="EMBL" id="AAQ59964.1"/>
    </source>
</evidence>
<dbReference type="InterPro" id="IPR011009">
    <property type="entry name" value="Kinase-like_dom_sf"/>
</dbReference>
<gene>
    <name evidence="1" type="ordered locus">CV_2292</name>
</gene>
<evidence type="ECO:0008006" key="3">
    <source>
        <dbReference type="Google" id="ProtNLM"/>
    </source>
</evidence>
<dbReference type="Proteomes" id="UP000001424">
    <property type="component" value="Chromosome"/>
</dbReference>
<dbReference type="InterPro" id="IPR022747">
    <property type="entry name" value="SopD"/>
</dbReference>
<dbReference type="Pfam" id="PF11047">
    <property type="entry name" value="SopD"/>
    <property type="match status" value="1"/>
</dbReference>
<dbReference type="GO" id="GO:0033644">
    <property type="term" value="C:host cell membrane"/>
    <property type="evidence" value="ECO:0007669"/>
    <property type="project" value="InterPro"/>
</dbReference>
<name>Q7NVQ0_CHRVO</name>
<organism evidence="1 2">
    <name type="scientific">Chromobacterium violaceum (strain ATCC 12472 / DSM 30191 / JCM 1249 / CCUG 213 / NBRC 12614 / NCIMB 9131 / NCTC 9757 / MK)</name>
    <dbReference type="NCBI Taxonomy" id="243365"/>
    <lineage>
        <taxon>Bacteria</taxon>
        <taxon>Pseudomonadati</taxon>
        <taxon>Pseudomonadota</taxon>
        <taxon>Betaproteobacteria</taxon>
        <taxon>Neisseriales</taxon>
        <taxon>Chromobacteriaceae</taxon>
        <taxon>Chromobacterium</taxon>
    </lineage>
</organism>
<dbReference type="SMR" id="Q7NVQ0"/>
<evidence type="ECO:0000313" key="2">
    <source>
        <dbReference type="Proteomes" id="UP000001424"/>
    </source>
</evidence>
<dbReference type="Gene3D" id="1.10.510.10">
    <property type="entry name" value="Transferase(Phosphotransferase) domain 1"/>
    <property type="match status" value="1"/>
</dbReference>
<dbReference type="STRING" id="243365.CV_2292"/>
<reference evidence="1 2" key="1">
    <citation type="journal article" date="2003" name="Proc. Natl. Acad. Sci. U.S.A.">
        <title>The complete genome sequence of Chromobacterium violaceum reveals remarkable and exploitable bacterial adaptability.</title>
        <authorList>
            <person name="Vasconcelos A.T.R."/>
            <person name="de Almeida D.F."/>
            <person name="Almeida F.C."/>
            <person name="de Almeida L.G.P."/>
            <person name="de Almeida R."/>
            <person name="Goncalves J.A.A."/>
            <person name="Andrade E.M."/>
            <person name="Antonio R.V."/>
            <person name="Araripe J."/>
            <person name="de Araujo M.F.F."/>
            <person name="Filho S.A."/>
            <person name="Azevedo V."/>
            <person name="Batista A.J."/>
            <person name="Bataus L.A.M."/>
            <person name="Batista J.S."/>
            <person name="Belo A."/>
            <person name="vander Berg C."/>
            <person name="Blamey J."/>
            <person name="Bogo M."/>
            <person name="Bonato S."/>
            <person name="Bordignon J."/>
            <person name="Brito C.A."/>
            <person name="Brocchi M."/>
            <person name="Burity H.A."/>
            <person name="Camargo A.A."/>
            <person name="Cardoso D.D.P."/>
            <person name="Carneiro N.P."/>
            <person name="Carraro D.M."/>
            <person name="Carvalho C.M.B."/>
            <person name="Cascardo J.C.M."/>
            <person name="Cavada B.S."/>
            <person name="Chueire L.M.O."/>
            <person name="Pasa T.B.C."/>
            <person name="Duran N."/>
            <person name="Fagundes N."/>
            <person name="Falcao C.L."/>
            <person name="Fantinatti F."/>
            <person name="Farias I.P."/>
            <person name="Felipe M.S.S."/>
            <person name="Ferrari L.P."/>
            <person name="Ferro J.A."/>
            <person name="Ferro M.I.T."/>
            <person name="Franco G.R."/>
            <person name="Freitas N.S.A."/>
            <person name="Furlan L.R."/>
            <person name="Gazzinelli R.T."/>
            <person name="Gomes E.A."/>
            <person name="Goncalves P.R."/>
            <person name="Grangeiro T.B."/>
            <person name="Grattapaglia D."/>
            <person name="Grisard E.C."/>
            <person name="Guimaraes C.T."/>
            <person name="Hanna E.S."/>
            <person name="Hungria M."/>
            <person name="Jardim S.N."/>
            <person name="Laurino J."/>
            <person name="Leoi L.C.T."/>
            <person name="Fassarella L."/>
            <person name="Lima A."/>
            <person name="Loureiro M.F."/>
            <person name="Lyra M.C.P."/>
            <person name="Macedo M."/>
            <person name="Madeira H.M.F."/>
            <person name="Manfio G.P."/>
            <person name="Maranhao A.Q."/>
            <person name="Martins W.S."/>
            <person name="di Mauro S.M.Z."/>
            <person name="de Medeiros S.R.B."/>
            <person name="Meissner R.D.V."/>
            <person name="Menck C.F.M."/>
            <person name="Moreira M.A.M."/>
            <person name="Nascimento F.F."/>
            <person name="Nicolas M.F."/>
            <person name="Oliveira J.G."/>
            <person name="Oliveira S.C."/>
            <person name="Paixao R.F.C."/>
            <person name="Parente J.A."/>
            <person name="Pedrosa F.O."/>
            <person name="Pena S.J.D."/>
            <person name="Perreira J.O."/>
            <person name="Perreira M."/>
            <person name="Pinto L.S.R.C."/>
            <person name="Pinto L.S."/>
            <person name="Porto J.I.R."/>
            <person name="Potrich D.P."/>
            <person name="Neto C.E.R."/>
            <person name="Reis A.M.M."/>
            <person name="Rigo L.U."/>
            <person name="Rondinelli E."/>
            <person name="dos Santos E.B.P."/>
            <person name="Santos F.R."/>
            <person name="Schneider M.P.C."/>
            <person name="Seuanez H.N."/>
            <person name="Silva A.M.R."/>
            <person name="da Silva A.L.C."/>
            <person name="Silva D.W."/>
            <person name="Silva R."/>
            <person name="Simoes I.C."/>
            <person name="Simon D."/>
            <person name="Soares C.M.A."/>
            <person name="Soares R.B.A."/>
            <person name="Souza E.M."/>
            <person name="Souza K.R.L."/>
            <person name="Souza R.C."/>
            <person name="Steffens M.B.R."/>
            <person name="Steindel M."/>
            <person name="Teixeira S.R."/>
            <person name="Urmenyi T."/>
            <person name="Vettore A."/>
            <person name="Wassem R."/>
            <person name="Zaha A."/>
            <person name="Simpson A.J.G."/>
        </authorList>
    </citation>
    <scope>NUCLEOTIDE SEQUENCE [LARGE SCALE GENOMIC DNA]</scope>
    <source>
        <strain evidence="2">ATCC 12472 / DSM 30191 / JCM 1249 / NBRC 12614 / NCIMB 9131 / NCTC 9757</strain>
    </source>
</reference>
<accession>Q7NVQ0</accession>